<reference evidence="2" key="2">
    <citation type="submission" date="2021-08" db="EMBL/GenBank/DDBJ databases">
        <authorList>
            <person name="Tani A."/>
            <person name="Ola A."/>
            <person name="Ogura Y."/>
            <person name="Katsura K."/>
            <person name="Hayashi T."/>
        </authorList>
    </citation>
    <scope>NUCLEOTIDE SEQUENCE</scope>
    <source>
        <strain evidence="2">JCM 32048</strain>
    </source>
</reference>
<organism evidence="2 3">
    <name type="scientific">Methylobacterium frigidaeris</name>
    <dbReference type="NCBI Taxonomy" id="2038277"/>
    <lineage>
        <taxon>Bacteria</taxon>
        <taxon>Pseudomonadati</taxon>
        <taxon>Pseudomonadota</taxon>
        <taxon>Alphaproteobacteria</taxon>
        <taxon>Hyphomicrobiales</taxon>
        <taxon>Methylobacteriaceae</taxon>
        <taxon>Methylobacterium</taxon>
    </lineage>
</organism>
<dbReference type="AlphaFoldDB" id="A0AA37HKE0"/>
<proteinExistence type="predicted"/>
<feature type="compositionally biased region" description="Basic residues" evidence="1">
    <location>
        <begin position="41"/>
        <end position="50"/>
    </location>
</feature>
<feature type="region of interest" description="Disordered" evidence="1">
    <location>
        <begin position="1"/>
        <end position="50"/>
    </location>
</feature>
<comment type="caution">
    <text evidence="2">The sequence shown here is derived from an EMBL/GenBank/DDBJ whole genome shotgun (WGS) entry which is preliminary data.</text>
</comment>
<accession>A0AA37HKE0</accession>
<keyword evidence="3" id="KW-1185">Reference proteome</keyword>
<protein>
    <submittedName>
        <fullName evidence="2">Uncharacterized protein</fullName>
    </submittedName>
</protein>
<name>A0AA37HKE0_9HYPH</name>
<gene>
    <name evidence="2" type="ORF">MPEAHAMD_6948</name>
</gene>
<sequence length="87" mass="9521">MIVVPFDDAPDATLRDGEGDNHAVHDGEAGSTRQRPESIHRCPRKTSKNHRNGAILVAKSLFPRESDLVIGEATTCRCAANQYYSPT</sequence>
<feature type="compositionally biased region" description="Basic and acidic residues" evidence="1">
    <location>
        <begin position="13"/>
        <end position="40"/>
    </location>
</feature>
<evidence type="ECO:0000313" key="2">
    <source>
        <dbReference type="EMBL" id="GJD66750.1"/>
    </source>
</evidence>
<reference evidence="2" key="1">
    <citation type="journal article" date="2016" name="Front. Microbiol.">
        <title>Genome Sequence of the Piezophilic, Mesophilic Sulfate-Reducing Bacterium Desulfovibrio indicus J2T.</title>
        <authorList>
            <person name="Cao J."/>
            <person name="Maignien L."/>
            <person name="Shao Z."/>
            <person name="Alain K."/>
            <person name="Jebbar M."/>
        </authorList>
    </citation>
    <scope>NUCLEOTIDE SEQUENCE</scope>
    <source>
        <strain evidence="2">JCM 32048</strain>
    </source>
</reference>
<evidence type="ECO:0000313" key="3">
    <source>
        <dbReference type="Proteomes" id="UP001055286"/>
    </source>
</evidence>
<evidence type="ECO:0000256" key="1">
    <source>
        <dbReference type="SAM" id="MobiDB-lite"/>
    </source>
</evidence>
<dbReference type="Proteomes" id="UP001055286">
    <property type="component" value="Unassembled WGS sequence"/>
</dbReference>
<dbReference type="EMBL" id="BPQJ01000078">
    <property type="protein sequence ID" value="GJD66750.1"/>
    <property type="molecule type" value="Genomic_DNA"/>
</dbReference>